<dbReference type="Pfam" id="PF13041">
    <property type="entry name" value="PPR_2"/>
    <property type="match status" value="1"/>
</dbReference>
<accession>A0AAD5VUG6</accession>
<proteinExistence type="predicted"/>
<dbReference type="InterPro" id="IPR011990">
    <property type="entry name" value="TPR-like_helical_dom_sf"/>
</dbReference>
<organism evidence="3 4">
    <name type="scientific">Leucocoprinus birnbaumii</name>
    <dbReference type="NCBI Taxonomy" id="56174"/>
    <lineage>
        <taxon>Eukaryota</taxon>
        <taxon>Fungi</taxon>
        <taxon>Dikarya</taxon>
        <taxon>Basidiomycota</taxon>
        <taxon>Agaricomycotina</taxon>
        <taxon>Agaricomycetes</taxon>
        <taxon>Agaricomycetidae</taxon>
        <taxon>Agaricales</taxon>
        <taxon>Agaricineae</taxon>
        <taxon>Agaricaceae</taxon>
        <taxon>Leucocoprinus</taxon>
    </lineage>
</organism>
<keyword evidence="4" id="KW-1185">Reference proteome</keyword>
<dbReference type="InterPro" id="IPR050667">
    <property type="entry name" value="PPR-containing_protein"/>
</dbReference>
<feature type="compositionally biased region" description="Basic and acidic residues" evidence="2">
    <location>
        <begin position="59"/>
        <end position="68"/>
    </location>
</feature>
<comment type="caution">
    <text evidence="3">The sequence shown here is derived from an EMBL/GenBank/DDBJ whole genome shotgun (WGS) entry which is preliminary data.</text>
</comment>
<evidence type="ECO:0000256" key="1">
    <source>
        <dbReference type="PROSITE-ProRule" id="PRU00708"/>
    </source>
</evidence>
<dbReference type="EMBL" id="JANIEX010000247">
    <property type="protein sequence ID" value="KAJ3570246.1"/>
    <property type="molecule type" value="Genomic_DNA"/>
</dbReference>
<dbReference type="PANTHER" id="PTHR47939">
    <property type="entry name" value="MEMBRANE-ASSOCIATED SALT-INDUCIBLE PROTEIN-LIKE"/>
    <property type="match status" value="1"/>
</dbReference>
<dbReference type="Proteomes" id="UP001213000">
    <property type="component" value="Unassembled WGS sequence"/>
</dbReference>
<feature type="region of interest" description="Disordered" evidence="2">
    <location>
        <begin position="43"/>
        <end position="83"/>
    </location>
</feature>
<reference evidence="3" key="1">
    <citation type="submission" date="2022-07" db="EMBL/GenBank/DDBJ databases">
        <title>Genome Sequence of Leucocoprinus birnbaumii.</title>
        <authorList>
            <person name="Buettner E."/>
        </authorList>
    </citation>
    <scope>NUCLEOTIDE SEQUENCE</scope>
    <source>
        <strain evidence="3">VT141</strain>
    </source>
</reference>
<feature type="repeat" description="PPR" evidence="1">
    <location>
        <begin position="675"/>
        <end position="709"/>
    </location>
</feature>
<evidence type="ECO:0000313" key="4">
    <source>
        <dbReference type="Proteomes" id="UP001213000"/>
    </source>
</evidence>
<dbReference type="AlphaFoldDB" id="A0AAD5VUG6"/>
<protein>
    <recommendedName>
        <fullName evidence="5">Pentatricopeptide repeat-containing protein</fullName>
    </recommendedName>
</protein>
<dbReference type="Gene3D" id="1.25.40.10">
    <property type="entry name" value="Tetratricopeptide repeat domain"/>
    <property type="match status" value="3"/>
</dbReference>
<dbReference type="PROSITE" id="PS51375">
    <property type="entry name" value="PPR"/>
    <property type="match status" value="1"/>
</dbReference>
<gene>
    <name evidence="3" type="ORF">NP233_g4525</name>
</gene>
<evidence type="ECO:0000256" key="2">
    <source>
        <dbReference type="SAM" id="MobiDB-lite"/>
    </source>
</evidence>
<dbReference type="NCBIfam" id="TIGR00756">
    <property type="entry name" value="PPR"/>
    <property type="match status" value="1"/>
</dbReference>
<feature type="region of interest" description="Disordered" evidence="2">
    <location>
        <begin position="544"/>
        <end position="580"/>
    </location>
</feature>
<evidence type="ECO:0008006" key="5">
    <source>
        <dbReference type="Google" id="ProtNLM"/>
    </source>
</evidence>
<dbReference type="InterPro" id="IPR002885">
    <property type="entry name" value="PPR_rpt"/>
</dbReference>
<name>A0AAD5VUG6_9AGAR</name>
<feature type="compositionally biased region" description="Polar residues" evidence="2">
    <location>
        <begin position="69"/>
        <end position="80"/>
    </location>
</feature>
<dbReference type="PANTHER" id="PTHR47939:SF1">
    <property type="entry name" value="OS04G0684500 PROTEIN"/>
    <property type="match status" value="1"/>
</dbReference>
<sequence>MLRRAVVAPRHYLEHSVGILSCKFRTRHFPSSYLRWGTVAATSRQYSPPPDAQWQEDTPLERSFDNKRSSNAKTTNSRKLTQSEHEHLANAFTTFLKHYGQTTKLALQKLNSGTPRFSTIQEILQKRQTIRRVANHLASSNNPAACIRLLSLAVAYGHSLNAPLYEGICWILAQRRSFTLILEICRLAKDDLGTMTSRLLDWRLRAFCELENFMAVDAMLQDYVDAGVKPSRRTWHWVLAAHLRNRNLAAARQCLQLMEQAGFPADPNTHAIIAANYRRLGQDTQVREFALSALVSLSPSSQTFMINQLLNTHLVFGDEAGFHQLLSLFDQIALGPLLYLPEKKGSSESMANLSCSVPLTPDVDTFLIGVRFCMSRSDFVTADKIFTFMGQRGLEASPLILVAFLELQFALNRPGFAVFITSQLLTPNKFNNIYNRLQRSGPEHGWQWPFANSSIRPTTDVLNSLMRGLLVDQGLGAARIILQLMERVHVQPNSYTLKVLINYLIHTEKASPSLVLRMLRQISPLLRPSLAHLHAIMGGLIKKEKTHLNSPRRRPDNLTQDASTARHEDGDDLTNPDAGLKLEKSLGKPNLARSLLQSLESRGISSDAGMLRLRMRYEGVIKRDLSSTIDVYNDMLARGMTPQVYHVAALLEAFTLQGKTDEALEVMRTVKLKPNLVLYTILLQGYAYQGRPRSAAELFQVMVAEGIKPDVRAISALCNAFIYVGQRGAARKVLVSMWTFVQPFPPEYAGLRLRMLLEIFRSLENPSSLVKRQINVSNRGQLQRDVIQIARKYKHVAGLPRVLAPNSSKVRQLRKRLVHVSRKT</sequence>
<evidence type="ECO:0000313" key="3">
    <source>
        <dbReference type="EMBL" id="KAJ3570246.1"/>
    </source>
</evidence>